<sequence length="164" mass="18589">MLMLVERGWKIRTQAVGSIRPTMCIAIPSLSDQTGRCIFQLKMSYLSISRVVLKSLISPHRYSFRLRSRKWNGLKQILCGASASSVVLTVRLKCCVRRQSLARLDSSIDPRCRQSQAARVFLDNLSTQQIGQTLSISLEKVWRLSAQARAVCNSSQRLPRLQRP</sequence>
<evidence type="ECO:0000313" key="2">
    <source>
        <dbReference type="EMBL" id="CAB4782708.1"/>
    </source>
</evidence>
<evidence type="ECO:0000313" key="1">
    <source>
        <dbReference type="EMBL" id="CAB4629905.1"/>
    </source>
</evidence>
<organism evidence="1">
    <name type="scientific">freshwater metagenome</name>
    <dbReference type="NCBI Taxonomy" id="449393"/>
    <lineage>
        <taxon>unclassified sequences</taxon>
        <taxon>metagenomes</taxon>
        <taxon>ecological metagenomes</taxon>
    </lineage>
</organism>
<gene>
    <name evidence="1" type="ORF">UFOPK1960_00609</name>
    <name evidence="2" type="ORF">UFOPK2921_00959</name>
</gene>
<dbReference type="EMBL" id="CAEZZV010000120">
    <property type="protein sequence ID" value="CAB4782708.1"/>
    <property type="molecule type" value="Genomic_DNA"/>
</dbReference>
<dbReference type="AlphaFoldDB" id="A0A6J6IZR2"/>
<protein>
    <submittedName>
        <fullName evidence="1">Unannotated protein</fullName>
    </submittedName>
</protein>
<dbReference type="EMBL" id="CAEZVL010000073">
    <property type="protein sequence ID" value="CAB4629905.1"/>
    <property type="molecule type" value="Genomic_DNA"/>
</dbReference>
<proteinExistence type="predicted"/>
<name>A0A6J6IZR2_9ZZZZ</name>
<reference evidence="1" key="1">
    <citation type="submission" date="2020-05" db="EMBL/GenBank/DDBJ databases">
        <authorList>
            <person name="Chiriac C."/>
            <person name="Salcher M."/>
            <person name="Ghai R."/>
            <person name="Kavagutti S V."/>
        </authorList>
    </citation>
    <scope>NUCLEOTIDE SEQUENCE</scope>
</reference>
<accession>A0A6J6IZR2</accession>